<dbReference type="PANTHER" id="PTHR42852:SF6">
    <property type="entry name" value="THIOL:DISULFIDE INTERCHANGE PROTEIN DSBE"/>
    <property type="match status" value="1"/>
</dbReference>
<dbReference type="Pfam" id="PF13905">
    <property type="entry name" value="Thioredoxin_8"/>
    <property type="match status" value="1"/>
</dbReference>
<dbReference type="InterPro" id="IPR013766">
    <property type="entry name" value="Thioredoxin_domain"/>
</dbReference>
<protein>
    <submittedName>
        <fullName evidence="6">DUF5106 domain-containing protein</fullName>
    </submittedName>
</protein>
<evidence type="ECO:0000313" key="6">
    <source>
        <dbReference type="EMBL" id="PHN03570.1"/>
    </source>
</evidence>
<dbReference type="GO" id="GO:0017004">
    <property type="term" value="P:cytochrome complex assembly"/>
    <property type="evidence" value="ECO:0007669"/>
    <property type="project" value="UniProtKB-KW"/>
</dbReference>
<dbReference type="SUPFAM" id="SSF52833">
    <property type="entry name" value="Thioredoxin-like"/>
    <property type="match status" value="1"/>
</dbReference>
<evidence type="ECO:0000256" key="2">
    <source>
        <dbReference type="ARBA" id="ARBA00022748"/>
    </source>
</evidence>
<dbReference type="CDD" id="cd02966">
    <property type="entry name" value="TlpA_like_family"/>
    <property type="match status" value="1"/>
</dbReference>
<evidence type="ECO:0000256" key="4">
    <source>
        <dbReference type="ARBA" id="ARBA00023284"/>
    </source>
</evidence>
<gene>
    <name evidence="6" type="ORF">CRP01_26200</name>
</gene>
<proteinExistence type="predicted"/>
<dbReference type="GO" id="GO:0030313">
    <property type="term" value="C:cell envelope"/>
    <property type="evidence" value="ECO:0007669"/>
    <property type="project" value="UniProtKB-SubCell"/>
</dbReference>
<dbReference type="InterPro" id="IPR036249">
    <property type="entry name" value="Thioredoxin-like_sf"/>
</dbReference>
<dbReference type="InterPro" id="IPR050553">
    <property type="entry name" value="Thioredoxin_ResA/DsbE_sf"/>
</dbReference>
<dbReference type="Proteomes" id="UP000223913">
    <property type="component" value="Unassembled WGS sequence"/>
</dbReference>
<evidence type="ECO:0000256" key="3">
    <source>
        <dbReference type="ARBA" id="ARBA00023157"/>
    </source>
</evidence>
<sequence length="359" mass="41755">MQVEGNLETQLFYENMRYEAVENPKFVDVNQKLQSVQQGSAQYQQYKEQQDALVAQRKAYIADLQQKYPNSLFVSFKTAGQNPDLKDIRNPDGSMDSQAQVAVYRREFWDNVDFSDVRLLSTPVISNKLKRYMSELTAQQPDSIRKAASHLVDKVLDYPEYFQYFANWIMLQYEPDKTTLMDPQAVFVHMAQNYFTYDRAFWSDSTEIYAIQLRAHEMAQSLVGQKGPDVRAMDPNGNMRAISDIKSPYVIVYMFDPNCDQCAIETPKLVQWYRQWKSKGVEVYAIALNTNDQEWKNYIAKNGLGNWINVHDPTNKAIYATYFVDHTPEIYVLDPQRTIIAKNLKVDQIATVLERDMTN</sequence>
<keyword evidence="7" id="KW-1185">Reference proteome</keyword>
<feature type="domain" description="Thioredoxin" evidence="5">
    <location>
        <begin position="221"/>
        <end position="359"/>
    </location>
</feature>
<dbReference type="Gene3D" id="3.40.30.10">
    <property type="entry name" value="Glutaredoxin"/>
    <property type="match status" value="1"/>
</dbReference>
<comment type="subcellular location">
    <subcellularLocation>
        <location evidence="1">Cell envelope</location>
    </subcellularLocation>
</comment>
<dbReference type="PANTHER" id="PTHR42852">
    <property type="entry name" value="THIOL:DISULFIDE INTERCHANGE PROTEIN DSBE"/>
    <property type="match status" value="1"/>
</dbReference>
<comment type="caution">
    <text evidence="6">The sequence shown here is derived from an EMBL/GenBank/DDBJ whole genome shotgun (WGS) entry which is preliminary data.</text>
</comment>
<organism evidence="6 7">
    <name type="scientific">Flavilitoribacter nigricans (strain ATCC 23147 / DSM 23189 / NBRC 102662 / NCIMB 1420 / SS-2)</name>
    <name type="common">Lewinella nigricans</name>
    <dbReference type="NCBI Taxonomy" id="1122177"/>
    <lineage>
        <taxon>Bacteria</taxon>
        <taxon>Pseudomonadati</taxon>
        <taxon>Bacteroidota</taxon>
        <taxon>Saprospiria</taxon>
        <taxon>Saprospirales</taxon>
        <taxon>Lewinellaceae</taxon>
        <taxon>Flavilitoribacter</taxon>
    </lineage>
</organism>
<keyword evidence="4" id="KW-0676">Redox-active center</keyword>
<dbReference type="EMBL" id="PDUD01000031">
    <property type="protein sequence ID" value="PHN03570.1"/>
    <property type="molecule type" value="Genomic_DNA"/>
</dbReference>
<dbReference type="AlphaFoldDB" id="A0A2D0N5A2"/>
<evidence type="ECO:0000256" key="1">
    <source>
        <dbReference type="ARBA" id="ARBA00004196"/>
    </source>
</evidence>
<keyword evidence="2" id="KW-0201">Cytochrome c-type biogenesis</keyword>
<dbReference type="OrthoDB" id="9805634at2"/>
<evidence type="ECO:0000259" key="5">
    <source>
        <dbReference type="PROSITE" id="PS51352"/>
    </source>
</evidence>
<keyword evidence="3" id="KW-1015">Disulfide bond</keyword>
<reference evidence="6 7" key="1">
    <citation type="submission" date="2017-10" db="EMBL/GenBank/DDBJ databases">
        <title>The draft genome sequence of Lewinella nigricans NBRC 102662.</title>
        <authorList>
            <person name="Wang K."/>
        </authorList>
    </citation>
    <scope>NUCLEOTIDE SEQUENCE [LARGE SCALE GENOMIC DNA]</scope>
    <source>
        <strain evidence="6 7">NBRC 102662</strain>
    </source>
</reference>
<accession>A0A2D0N5A2</accession>
<evidence type="ECO:0000313" key="7">
    <source>
        <dbReference type="Proteomes" id="UP000223913"/>
    </source>
</evidence>
<dbReference type="InterPro" id="IPR012336">
    <property type="entry name" value="Thioredoxin-like_fold"/>
</dbReference>
<dbReference type="PROSITE" id="PS51352">
    <property type="entry name" value="THIOREDOXIN_2"/>
    <property type="match status" value="1"/>
</dbReference>
<name>A0A2D0N5A2_FLAN2</name>